<keyword evidence="3" id="KW-1185">Reference proteome</keyword>
<evidence type="ECO:0000313" key="3">
    <source>
        <dbReference type="Proteomes" id="UP000479190"/>
    </source>
</evidence>
<reference evidence="2 3" key="1">
    <citation type="submission" date="2020-02" db="EMBL/GenBank/DDBJ databases">
        <authorList>
            <person name="Ferguson B K."/>
        </authorList>
    </citation>
    <scope>NUCLEOTIDE SEQUENCE [LARGE SCALE GENOMIC DNA]</scope>
</reference>
<sequence length="68" mass="7675">RRQRSHRGSPGSRASDALTASHSVILIRKIVLDQHPTASPEKSEMWGEPSSPSYIFNSPIFLYLLSYF</sequence>
<evidence type="ECO:0000313" key="2">
    <source>
        <dbReference type="EMBL" id="CAB0035056.1"/>
    </source>
</evidence>
<feature type="region of interest" description="Disordered" evidence="1">
    <location>
        <begin position="1"/>
        <end position="20"/>
    </location>
</feature>
<feature type="non-terminal residue" evidence="2">
    <location>
        <position position="1"/>
    </location>
</feature>
<evidence type="ECO:0000256" key="1">
    <source>
        <dbReference type="SAM" id="MobiDB-lite"/>
    </source>
</evidence>
<proteinExistence type="predicted"/>
<organism evidence="2 3">
    <name type="scientific">Trichogramma brassicae</name>
    <dbReference type="NCBI Taxonomy" id="86971"/>
    <lineage>
        <taxon>Eukaryota</taxon>
        <taxon>Metazoa</taxon>
        <taxon>Ecdysozoa</taxon>
        <taxon>Arthropoda</taxon>
        <taxon>Hexapoda</taxon>
        <taxon>Insecta</taxon>
        <taxon>Pterygota</taxon>
        <taxon>Neoptera</taxon>
        <taxon>Endopterygota</taxon>
        <taxon>Hymenoptera</taxon>
        <taxon>Apocrita</taxon>
        <taxon>Proctotrupomorpha</taxon>
        <taxon>Chalcidoidea</taxon>
        <taxon>Trichogrammatidae</taxon>
        <taxon>Trichogramma</taxon>
    </lineage>
</organism>
<dbReference type="EMBL" id="CADCXV010000769">
    <property type="protein sequence ID" value="CAB0035056.1"/>
    <property type="molecule type" value="Genomic_DNA"/>
</dbReference>
<protein>
    <submittedName>
        <fullName evidence="2">Uncharacterized protein</fullName>
    </submittedName>
</protein>
<name>A0A6H5IEZ5_9HYME</name>
<dbReference type="Proteomes" id="UP000479190">
    <property type="component" value="Unassembled WGS sequence"/>
</dbReference>
<accession>A0A6H5IEZ5</accession>
<gene>
    <name evidence="2" type="ORF">TBRA_LOCUS6954</name>
</gene>
<dbReference type="AlphaFoldDB" id="A0A6H5IEZ5"/>